<dbReference type="CTD" id="340277"/>
<dbReference type="InParanoid" id="A0A7M7G1E0"/>
<dbReference type="Pfam" id="PF14753">
    <property type="entry name" value="FAM221"/>
    <property type="match status" value="1"/>
</dbReference>
<dbReference type="OrthoDB" id="310364at2759"/>
<accession>A0A7M7G1E0</accession>
<dbReference type="Proteomes" id="UP000007110">
    <property type="component" value="Unassembled WGS sequence"/>
</dbReference>
<reference evidence="4" key="2">
    <citation type="submission" date="2021-01" db="UniProtKB">
        <authorList>
            <consortium name="EnsemblMetazoa"/>
        </authorList>
    </citation>
    <scope>IDENTIFICATION</scope>
</reference>
<evidence type="ECO:0000313" key="5">
    <source>
        <dbReference type="Proteomes" id="UP000007110"/>
    </source>
</evidence>
<dbReference type="PANTHER" id="PTHR31214:SF2">
    <property type="entry name" value="PROTEIN FAM221A"/>
    <property type="match status" value="1"/>
</dbReference>
<keyword evidence="5" id="KW-1185">Reference proteome</keyword>
<feature type="region of interest" description="Disordered" evidence="3">
    <location>
        <begin position="290"/>
        <end position="334"/>
    </location>
</feature>
<comment type="similarity">
    <text evidence="1">Belongs to the FAM221 family.</text>
</comment>
<evidence type="ECO:0000256" key="2">
    <source>
        <dbReference type="ARBA" id="ARBA00039630"/>
    </source>
</evidence>
<evidence type="ECO:0000256" key="3">
    <source>
        <dbReference type="SAM" id="MobiDB-lite"/>
    </source>
</evidence>
<dbReference type="AlphaFoldDB" id="A0A7M7G1E0"/>
<dbReference type="PANTHER" id="PTHR31214">
    <property type="entry name" value="PROTEIN FAM221A-RELATED"/>
    <property type="match status" value="1"/>
</dbReference>
<organism evidence="4 5">
    <name type="scientific">Strongylocentrotus purpuratus</name>
    <name type="common">Purple sea urchin</name>
    <dbReference type="NCBI Taxonomy" id="7668"/>
    <lineage>
        <taxon>Eukaryota</taxon>
        <taxon>Metazoa</taxon>
        <taxon>Echinodermata</taxon>
        <taxon>Eleutherozoa</taxon>
        <taxon>Echinozoa</taxon>
        <taxon>Echinoidea</taxon>
        <taxon>Euechinoidea</taxon>
        <taxon>Echinacea</taxon>
        <taxon>Camarodonta</taxon>
        <taxon>Echinidea</taxon>
        <taxon>Strongylocentrotidae</taxon>
        <taxon>Strongylocentrotus</taxon>
    </lineage>
</organism>
<name>A0A7M7G1E0_STRPU</name>
<evidence type="ECO:0000313" key="4">
    <source>
        <dbReference type="EnsemblMetazoa" id="XP_001198541"/>
    </source>
</evidence>
<evidence type="ECO:0000256" key="1">
    <source>
        <dbReference type="ARBA" id="ARBA00011026"/>
    </source>
</evidence>
<dbReference type="KEGG" id="spu:762791"/>
<proteinExistence type="inferred from homology"/>
<dbReference type="OMA" id="ETDMDYF"/>
<dbReference type="GeneID" id="762791"/>
<sequence>MGDRGYNLKFGPGAAESVDQYLEYKRIVGEDDGGTLFTPEQYEAYKKKVVPTRMKNRLFVSWTSPTGMDCKMIGPETKCFCQHRYKQHKTDFEKIPTERPIMLPCRVKGCKCVSYNYVPQNGSQPIRCRCKHYSDDHTEDQHHGCRKSGCQCVAFKSSYTCSCSQPTYAHETIVETKDERKARGHPVGHDVPYAAMGGLTGFSSLAEGYMRLDDSGLGTPDEAFLNQAIGASDHPFLRMHAPTLNRLEAGRNGQEVAQLTDDMANFKLTGTDADMEYYEKRYQQRLKEERMRARAAPNIKPPARRQALPQTRSGSSSAAKAKTTSSRSGKPSGK</sequence>
<reference evidence="5" key="1">
    <citation type="submission" date="2015-02" db="EMBL/GenBank/DDBJ databases">
        <title>Genome sequencing for Strongylocentrotus purpuratus.</title>
        <authorList>
            <person name="Murali S."/>
            <person name="Liu Y."/>
            <person name="Vee V."/>
            <person name="English A."/>
            <person name="Wang M."/>
            <person name="Skinner E."/>
            <person name="Han Y."/>
            <person name="Muzny D.M."/>
            <person name="Worley K.C."/>
            <person name="Gibbs R.A."/>
        </authorList>
    </citation>
    <scope>NUCLEOTIDE SEQUENCE</scope>
</reference>
<feature type="compositionally biased region" description="Low complexity" evidence="3">
    <location>
        <begin position="311"/>
        <end position="334"/>
    </location>
</feature>
<dbReference type="EnsemblMetazoa" id="XM_001198541">
    <property type="protein sequence ID" value="XP_001198541"/>
    <property type="gene ID" value="LOC762791"/>
</dbReference>
<dbReference type="InterPro" id="IPR026755">
    <property type="entry name" value="Fam221a/b"/>
</dbReference>
<protein>
    <recommendedName>
        <fullName evidence="2">Protein FAM221A</fullName>
    </recommendedName>
</protein>
<dbReference type="RefSeq" id="XP_001198541.2">
    <property type="nucleotide sequence ID" value="XM_001198541.4"/>
</dbReference>